<dbReference type="AlphaFoldDB" id="A0A1D1VFE5"/>
<accession>A0A1D1VFE5</accession>
<feature type="compositionally biased region" description="Pro residues" evidence="1">
    <location>
        <begin position="102"/>
        <end position="116"/>
    </location>
</feature>
<name>A0A1D1VFE5_RAMVA</name>
<gene>
    <name evidence="2" type="primary">RvY_10507-1</name>
    <name evidence="2" type="synonym">RvY_10507.1</name>
    <name evidence="2" type="ORF">RvY_10507</name>
</gene>
<evidence type="ECO:0000313" key="3">
    <source>
        <dbReference type="Proteomes" id="UP000186922"/>
    </source>
</evidence>
<feature type="compositionally biased region" description="Low complexity" evidence="1">
    <location>
        <begin position="63"/>
        <end position="75"/>
    </location>
</feature>
<protein>
    <submittedName>
        <fullName evidence="2">Uncharacterized protein</fullName>
    </submittedName>
</protein>
<comment type="caution">
    <text evidence="2">The sequence shown here is derived from an EMBL/GenBank/DDBJ whole genome shotgun (WGS) entry which is preliminary data.</text>
</comment>
<feature type="region of interest" description="Disordered" evidence="1">
    <location>
        <begin position="1"/>
        <end position="119"/>
    </location>
</feature>
<dbReference type="Proteomes" id="UP000186922">
    <property type="component" value="Unassembled WGS sequence"/>
</dbReference>
<evidence type="ECO:0000313" key="2">
    <source>
        <dbReference type="EMBL" id="GAU99515.1"/>
    </source>
</evidence>
<proteinExistence type="predicted"/>
<feature type="compositionally biased region" description="Basic and acidic residues" evidence="1">
    <location>
        <begin position="201"/>
        <end position="212"/>
    </location>
</feature>
<feature type="compositionally biased region" description="Basic and acidic residues" evidence="1">
    <location>
        <begin position="52"/>
        <end position="62"/>
    </location>
</feature>
<evidence type="ECO:0000256" key="1">
    <source>
        <dbReference type="SAM" id="MobiDB-lite"/>
    </source>
</evidence>
<keyword evidence="3" id="KW-1185">Reference proteome</keyword>
<sequence length="256" mass="28970">MGDSSGDVQLKLVSSQKLNKKEPDVAVAGRGATTSMVSRSIKPKTRTAINPDQRHPVKEQRCGKCSGYSKKGGISIHERTCNPAEVMRRKTNAMRQTETTAPTPPPPVMPGLPPSQPTAESITAALREKWTVKFQDFCKELSVEEFTQFKDMLQAFIQDINEKTPKPPRRSIKHPNVSCHQQRKTAGFQSRKATHGSSNPQRKDDRSAEASRKNHQWKRAQYMFENKRKKLVGKIVETKDNRRCPKKKWRNIPPAS</sequence>
<reference evidence="2 3" key="1">
    <citation type="journal article" date="2016" name="Nat. Commun.">
        <title>Extremotolerant tardigrade genome and improved radiotolerance of human cultured cells by tardigrade-unique protein.</title>
        <authorList>
            <person name="Hashimoto T."/>
            <person name="Horikawa D.D."/>
            <person name="Saito Y."/>
            <person name="Kuwahara H."/>
            <person name="Kozuka-Hata H."/>
            <person name="Shin-I T."/>
            <person name="Minakuchi Y."/>
            <person name="Ohishi K."/>
            <person name="Motoyama A."/>
            <person name="Aizu T."/>
            <person name="Enomoto A."/>
            <person name="Kondo K."/>
            <person name="Tanaka S."/>
            <person name="Hara Y."/>
            <person name="Koshikawa S."/>
            <person name="Sagara H."/>
            <person name="Miura T."/>
            <person name="Yokobori S."/>
            <person name="Miyagawa K."/>
            <person name="Suzuki Y."/>
            <person name="Kubo T."/>
            <person name="Oyama M."/>
            <person name="Kohara Y."/>
            <person name="Fujiyama A."/>
            <person name="Arakawa K."/>
            <person name="Katayama T."/>
            <person name="Toyoda A."/>
            <person name="Kunieda T."/>
        </authorList>
    </citation>
    <scope>NUCLEOTIDE SEQUENCE [LARGE SCALE GENOMIC DNA]</scope>
    <source>
        <strain evidence="2 3">YOKOZUNA-1</strain>
    </source>
</reference>
<dbReference type="EMBL" id="BDGG01000005">
    <property type="protein sequence ID" value="GAU99515.1"/>
    <property type="molecule type" value="Genomic_DNA"/>
</dbReference>
<feature type="region of interest" description="Disordered" evidence="1">
    <location>
        <begin position="160"/>
        <end position="256"/>
    </location>
</feature>
<organism evidence="2 3">
    <name type="scientific">Ramazzottius varieornatus</name>
    <name type="common">Water bear</name>
    <name type="synonym">Tardigrade</name>
    <dbReference type="NCBI Taxonomy" id="947166"/>
    <lineage>
        <taxon>Eukaryota</taxon>
        <taxon>Metazoa</taxon>
        <taxon>Ecdysozoa</taxon>
        <taxon>Tardigrada</taxon>
        <taxon>Eutardigrada</taxon>
        <taxon>Parachela</taxon>
        <taxon>Hypsibioidea</taxon>
        <taxon>Ramazzottiidae</taxon>
        <taxon>Ramazzottius</taxon>
    </lineage>
</organism>